<keyword evidence="2" id="KW-1185">Reference proteome</keyword>
<name>A0A545TLT3_9GAMM</name>
<dbReference type="Pfam" id="PF19795">
    <property type="entry name" value="DUF6279"/>
    <property type="match status" value="1"/>
</dbReference>
<protein>
    <recommendedName>
        <fullName evidence="3">Lipoprotein</fullName>
    </recommendedName>
</protein>
<dbReference type="RefSeq" id="WP_142904890.1">
    <property type="nucleotide sequence ID" value="NZ_ML660094.1"/>
</dbReference>
<organism evidence="1 2">
    <name type="scientific">Exilibacterium tricleocarpae</name>
    <dbReference type="NCBI Taxonomy" id="2591008"/>
    <lineage>
        <taxon>Bacteria</taxon>
        <taxon>Pseudomonadati</taxon>
        <taxon>Pseudomonadota</taxon>
        <taxon>Gammaproteobacteria</taxon>
        <taxon>Cellvibrionales</taxon>
        <taxon>Cellvibrionaceae</taxon>
        <taxon>Exilibacterium</taxon>
    </lineage>
</organism>
<accession>A0A545TLT3</accession>
<dbReference type="InterPro" id="IPR016875">
    <property type="entry name" value="UCP028200"/>
</dbReference>
<dbReference type="EMBL" id="VHSG01000013">
    <property type="protein sequence ID" value="TQV78111.1"/>
    <property type="molecule type" value="Genomic_DNA"/>
</dbReference>
<dbReference type="Proteomes" id="UP000319732">
    <property type="component" value="Unassembled WGS sequence"/>
</dbReference>
<sequence>MIERKGFGTFSPTTHHPQRPLAMMIRARSKVQLTCLLLVCLLFTGCSTKLTYNFLDWWMGWLVRDYVTLERDQRRQVKAAIDSFHRWHRSEQLPAYADALEQLRDTLSRPAVSSAQLEAHGIRMSEFWDAALDQLTAPAVALAASLSDKQIQQVYDNLEKKRLEYLEEYALPDPQERQEKRVDRTRDVLQSWLGRLDDKQKQLIEDWSKTIQPTAKLSGDLRQQWQEELKQVLPYRDQAQFLEENIERLMFYPEERWPQAYRDAIAHNQQRTFELVIQLNASLTDKQRQRRDKTFQRYIDDFRELAEK</sequence>
<evidence type="ECO:0000313" key="1">
    <source>
        <dbReference type="EMBL" id="TQV78111.1"/>
    </source>
</evidence>
<dbReference type="AlphaFoldDB" id="A0A545TLT3"/>
<comment type="caution">
    <text evidence="1">The sequence shown here is derived from an EMBL/GenBank/DDBJ whole genome shotgun (WGS) entry which is preliminary data.</text>
</comment>
<evidence type="ECO:0000313" key="2">
    <source>
        <dbReference type="Proteomes" id="UP000319732"/>
    </source>
</evidence>
<evidence type="ECO:0008006" key="3">
    <source>
        <dbReference type="Google" id="ProtNLM"/>
    </source>
</evidence>
<proteinExistence type="predicted"/>
<reference evidence="1 2" key="1">
    <citation type="submission" date="2019-06" db="EMBL/GenBank/DDBJ databases">
        <title>Whole genome sequence for Cellvibrionaceae sp. R142.</title>
        <authorList>
            <person name="Wang G."/>
        </authorList>
    </citation>
    <scope>NUCLEOTIDE SEQUENCE [LARGE SCALE GENOMIC DNA]</scope>
    <source>
        <strain evidence="1 2">R142</strain>
    </source>
</reference>
<dbReference type="PIRSF" id="PIRSF028200">
    <property type="entry name" value="UCP028200"/>
    <property type="match status" value="1"/>
</dbReference>
<gene>
    <name evidence="1" type="ORF">FKG94_13610</name>
</gene>
<dbReference type="OrthoDB" id="5767052at2"/>